<keyword evidence="3" id="KW-1185">Reference proteome</keyword>
<evidence type="ECO:0000256" key="1">
    <source>
        <dbReference type="SAM" id="SignalP"/>
    </source>
</evidence>
<organism evidence="2 3">
    <name type="scientific">Paenibacillus glacialis</name>
    <dbReference type="NCBI Taxonomy" id="494026"/>
    <lineage>
        <taxon>Bacteria</taxon>
        <taxon>Bacillati</taxon>
        <taxon>Bacillota</taxon>
        <taxon>Bacilli</taxon>
        <taxon>Bacillales</taxon>
        <taxon>Paenibacillaceae</taxon>
        <taxon>Paenibacillus</taxon>
    </lineage>
</organism>
<dbReference type="SUPFAM" id="SSF69360">
    <property type="entry name" value="Cell wall binding repeat"/>
    <property type="match status" value="1"/>
</dbReference>
<proteinExistence type="predicted"/>
<evidence type="ECO:0000313" key="2">
    <source>
        <dbReference type="EMBL" id="OAB44379.1"/>
    </source>
</evidence>
<dbReference type="AlphaFoldDB" id="A0A168M8U3"/>
<comment type="caution">
    <text evidence="2">The sequence shown here is derived from an EMBL/GenBank/DDBJ whole genome shotgun (WGS) entry which is preliminary data.</text>
</comment>
<accession>A0A168M8U3</accession>
<sequence length="201" mass="22278">MIRKLRLVILTLCTTLTMSSTSFASSNTPHIEVSKTSLNYSHVRPQSNGTFHDGLLFAEQSNGTLVYYKTKGNLAFTLPAEIEPLSDFVEQRALVRNKKTNLIGYINTTGKLAIPCIYAEAGYFSEGLAHVSMTNSRSEAFIDRTGKIVTTFNQKYSSDYYFSDGLAVVYAPLGNKVGFINTAGELAISYKYTFSRGFLKE</sequence>
<feature type="signal peptide" evidence="1">
    <location>
        <begin position="1"/>
        <end position="24"/>
    </location>
</feature>
<protein>
    <recommendedName>
        <fullName evidence="4">WG repeat-containing protein</fullName>
    </recommendedName>
</protein>
<evidence type="ECO:0008006" key="4">
    <source>
        <dbReference type="Google" id="ProtNLM"/>
    </source>
</evidence>
<dbReference type="STRING" id="494026.PGLA_06905"/>
<gene>
    <name evidence="2" type="ORF">PGLA_06905</name>
</gene>
<feature type="chain" id="PRO_5007898914" description="WG repeat-containing protein" evidence="1">
    <location>
        <begin position="25"/>
        <end position="201"/>
    </location>
</feature>
<dbReference type="RefSeq" id="WP_068530702.1">
    <property type="nucleotide sequence ID" value="NZ_LVJH01000007.1"/>
</dbReference>
<dbReference type="InterPro" id="IPR032774">
    <property type="entry name" value="WG_beta_rep"/>
</dbReference>
<dbReference type="PANTHER" id="PTHR37841:SF1">
    <property type="entry name" value="DUF3298 DOMAIN-CONTAINING PROTEIN"/>
    <property type="match status" value="1"/>
</dbReference>
<evidence type="ECO:0000313" key="3">
    <source>
        <dbReference type="Proteomes" id="UP000076967"/>
    </source>
</evidence>
<dbReference type="PANTHER" id="PTHR37841">
    <property type="entry name" value="GLR2918 PROTEIN"/>
    <property type="match status" value="1"/>
</dbReference>
<name>A0A168M8U3_9BACL</name>
<dbReference type="Proteomes" id="UP000076967">
    <property type="component" value="Unassembled WGS sequence"/>
</dbReference>
<dbReference type="EMBL" id="LVJH01000007">
    <property type="protein sequence ID" value="OAB44379.1"/>
    <property type="molecule type" value="Genomic_DNA"/>
</dbReference>
<reference evidence="2 3" key="1">
    <citation type="submission" date="2016-03" db="EMBL/GenBank/DDBJ databases">
        <title>Draft genome sequence of Paenibacillus glacialis DSM 22343.</title>
        <authorList>
            <person name="Shin S.-K."/>
            <person name="Yi H."/>
        </authorList>
    </citation>
    <scope>NUCLEOTIDE SEQUENCE [LARGE SCALE GENOMIC DNA]</scope>
    <source>
        <strain evidence="2 3">DSM 22343</strain>
    </source>
</reference>
<keyword evidence="1" id="KW-0732">Signal</keyword>
<dbReference type="Pfam" id="PF14903">
    <property type="entry name" value="WG_beta_rep"/>
    <property type="match status" value="2"/>
</dbReference>